<name>A0A820FFI2_9BILA</name>
<dbReference type="Proteomes" id="UP000663881">
    <property type="component" value="Unassembled WGS sequence"/>
</dbReference>
<keyword evidence="2" id="KW-1133">Transmembrane helix</keyword>
<accession>A0A820FFI2</accession>
<feature type="transmembrane region" description="Helical" evidence="2">
    <location>
        <begin position="72"/>
        <end position="94"/>
    </location>
</feature>
<keyword evidence="2" id="KW-0812">Transmembrane</keyword>
<sequence length="203" mass="23909">TKPLRRNDKTYFDGIWAPFITYIDILSDELYFADKGKYLRYTSEQTTINIQLTEEIYFVQNNQSPIIRRGALFFHTILFSFSLIEVFAMIFLLYKLWFHPIHRRILVPHDNQAEDEFQTNQGQIPIDLNSHLSQSSRLRTSLSKSKSANNGRLRENRRWNLQTKINQNVRKRQRTKDGTRISIDSEIIDDSNQPLSSPPLAMT</sequence>
<evidence type="ECO:0000256" key="2">
    <source>
        <dbReference type="SAM" id="Phobius"/>
    </source>
</evidence>
<organism evidence="3 4">
    <name type="scientific">Adineta steineri</name>
    <dbReference type="NCBI Taxonomy" id="433720"/>
    <lineage>
        <taxon>Eukaryota</taxon>
        <taxon>Metazoa</taxon>
        <taxon>Spiralia</taxon>
        <taxon>Gnathifera</taxon>
        <taxon>Rotifera</taxon>
        <taxon>Eurotatoria</taxon>
        <taxon>Bdelloidea</taxon>
        <taxon>Adinetida</taxon>
        <taxon>Adinetidae</taxon>
        <taxon>Adineta</taxon>
    </lineage>
</organism>
<keyword evidence="2" id="KW-0472">Membrane</keyword>
<feature type="non-terminal residue" evidence="3">
    <location>
        <position position="1"/>
    </location>
</feature>
<evidence type="ECO:0000256" key="1">
    <source>
        <dbReference type="SAM" id="MobiDB-lite"/>
    </source>
</evidence>
<protein>
    <submittedName>
        <fullName evidence="3">Uncharacterized protein</fullName>
    </submittedName>
</protein>
<dbReference type="AlphaFoldDB" id="A0A820FFI2"/>
<proteinExistence type="predicted"/>
<comment type="caution">
    <text evidence="3">The sequence shown here is derived from an EMBL/GenBank/DDBJ whole genome shotgun (WGS) entry which is preliminary data.</text>
</comment>
<feature type="region of interest" description="Disordered" evidence="1">
    <location>
        <begin position="167"/>
        <end position="203"/>
    </location>
</feature>
<gene>
    <name evidence="3" type="ORF">OKA104_LOCUS44120</name>
</gene>
<evidence type="ECO:0000313" key="4">
    <source>
        <dbReference type="Proteomes" id="UP000663881"/>
    </source>
</evidence>
<dbReference type="EMBL" id="CAJOAY010013091">
    <property type="protein sequence ID" value="CAF4260879.1"/>
    <property type="molecule type" value="Genomic_DNA"/>
</dbReference>
<reference evidence="3" key="1">
    <citation type="submission" date="2021-02" db="EMBL/GenBank/DDBJ databases">
        <authorList>
            <person name="Nowell W R."/>
        </authorList>
    </citation>
    <scope>NUCLEOTIDE SEQUENCE</scope>
</reference>
<evidence type="ECO:0000313" key="3">
    <source>
        <dbReference type="EMBL" id="CAF4260879.1"/>
    </source>
</evidence>